<comment type="caution">
    <text evidence="4">The sequence shown here is derived from an EMBL/GenBank/DDBJ whole genome shotgun (WGS) entry which is preliminary data.</text>
</comment>
<dbReference type="Gene3D" id="3.40.190.10">
    <property type="entry name" value="Periplasmic binding protein-like II"/>
    <property type="match status" value="2"/>
</dbReference>
<reference evidence="4 5" key="1">
    <citation type="journal article" date="2019" name="Int. J. Syst. Evol. Microbiol.">
        <title>The Global Catalogue of Microorganisms (GCM) 10K type strain sequencing project: providing services to taxonomists for standard genome sequencing and annotation.</title>
        <authorList>
            <consortium name="The Broad Institute Genomics Platform"/>
            <consortium name="The Broad Institute Genome Sequencing Center for Infectious Disease"/>
            <person name="Wu L."/>
            <person name="Ma J."/>
        </authorList>
    </citation>
    <scope>NUCLEOTIDE SEQUENCE [LARGE SCALE GENOMIC DNA]</scope>
    <source>
        <strain evidence="4 5">JCM 13518</strain>
    </source>
</reference>
<dbReference type="PROSITE" id="PS51257">
    <property type="entry name" value="PROKAR_LIPOPROTEIN"/>
    <property type="match status" value="1"/>
</dbReference>
<dbReference type="NCBIfam" id="TIGR01256">
    <property type="entry name" value="modA"/>
    <property type="match status" value="1"/>
</dbReference>
<evidence type="ECO:0000313" key="4">
    <source>
        <dbReference type="EMBL" id="GAA1729483.1"/>
    </source>
</evidence>
<dbReference type="PANTHER" id="PTHR30632">
    <property type="entry name" value="MOLYBDATE-BINDING PERIPLASMIC PROTEIN"/>
    <property type="match status" value="1"/>
</dbReference>
<organism evidence="4 5">
    <name type="scientific">Aeromicrobium alkaliterrae</name>
    <dbReference type="NCBI Taxonomy" id="302168"/>
    <lineage>
        <taxon>Bacteria</taxon>
        <taxon>Bacillati</taxon>
        <taxon>Actinomycetota</taxon>
        <taxon>Actinomycetes</taxon>
        <taxon>Propionibacteriales</taxon>
        <taxon>Nocardioidaceae</taxon>
        <taxon>Aeromicrobium</taxon>
    </lineage>
</organism>
<dbReference type="Proteomes" id="UP001501057">
    <property type="component" value="Unassembled WGS sequence"/>
</dbReference>
<dbReference type="InterPro" id="IPR005950">
    <property type="entry name" value="ModA"/>
</dbReference>
<proteinExistence type="inferred from homology"/>
<evidence type="ECO:0000313" key="5">
    <source>
        <dbReference type="Proteomes" id="UP001501057"/>
    </source>
</evidence>
<dbReference type="EMBL" id="BAAAME010000002">
    <property type="protein sequence ID" value="GAA1729483.1"/>
    <property type="molecule type" value="Genomic_DNA"/>
</dbReference>
<dbReference type="CDD" id="cd13538">
    <property type="entry name" value="PBP2_ModA_like_1"/>
    <property type="match status" value="1"/>
</dbReference>
<keyword evidence="3" id="KW-0732">Signal</keyword>
<keyword evidence="2" id="KW-0479">Metal-binding</keyword>
<evidence type="ECO:0000256" key="2">
    <source>
        <dbReference type="ARBA" id="ARBA00022723"/>
    </source>
</evidence>
<evidence type="ECO:0000256" key="3">
    <source>
        <dbReference type="ARBA" id="ARBA00022729"/>
    </source>
</evidence>
<sequence>MTRLPHSTAVRHPRRVRPWLVVAAVSALLVGAGCGSSNADGGDDGATDAREVTLTVHAAASLTSTFTEIAEKFESENPGVTVTLNFGGSSDLVAQIQSGVPADVFASADLKNMDKLGELAVAPEDFATNTLEIVVPPDNPADISSLADLAGSDVRLVICAVEVPCGNATAQVAEAAGVTLSPVSQEQSVTDVLGKVASGEADAGLVYVTDVKAAGDDVEGITFPESGSVVNTYPITVVEGSEHEKVAQQFVELVLAKLGQQILADAGFGKP</sequence>
<keyword evidence="5" id="KW-1185">Reference proteome</keyword>
<comment type="similarity">
    <text evidence="1">Belongs to the bacterial solute-binding protein ModA family.</text>
</comment>
<dbReference type="InterPro" id="IPR050682">
    <property type="entry name" value="ModA/WtpA"/>
</dbReference>
<dbReference type="PIRSF" id="PIRSF004846">
    <property type="entry name" value="ModA"/>
    <property type="match status" value="1"/>
</dbReference>
<evidence type="ECO:0000256" key="1">
    <source>
        <dbReference type="ARBA" id="ARBA00009175"/>
    </source>
</evidence>
<name>A0ABN2JJH2_9ACTN</name>
<dbReference type="PANTHER" id="PTHR30632:SF0">
    <property type="entry name" value="SULFATE-BINDING PROTEIN"/>
    <property type="match status" value="1"/>
</dbReference>
<accession>A0ABN2JJH2</accession>
<dbReference type="Pfam" id="PF13531">
    <property type="entry name" value="SBP_bac_11"/>
    <property type="match status" value="1"/>
</dbReference>
<dbReference type="RefSeq" id="WP_344197910.1">
    <property type="nucleotide sequence ID" value="NZ_BAAAME010000002.1"/>
</dbReference>
<protein>
    <submittedName>
        <fullName evidence="4">Molybdate ABC transporter substrate-binding protein</fullName>
    </submittedName>
</protein>
<dbReference type="SUPFAM" id="SSF53850">
    <property type="entry name" value="Periplasmic binding protein-like II"/>
    <property type="match status" value="1"/>
</dbReference>
<gene>
    <name evidence="4" type="primary">modA</name>
    <name evidence="4" type="ORF">GCM10009710_07610</name>
</gene>